<reference evidence="16 17" key="1">
    <citation type="submission" date="2017-08" db="EMBL/GenBank/DDBJ databases">
        <title>Virgibacillus indicus sp. nov. and Virgibacillus profoundi sp. nov, two moderately halophilic bacteria isolated from marine sediment by using the Microfluidic Streak Plate.</title>
        <authorList>
            <person name="Xu B."/>
            <person name="Hu B."/>
            <person name="Wang J."/>
            <person name="Zhu Y."/>
            <person name="Huang L."/>
            <person name="Du W."/>
            <person name="Huang Y."/>
        </authorList>
    </citation>
    <scope>NUCLEOTIDE SEQUENCE [LARGE SCALE GENOMIC DNA]</scope>
    <source>
        <strain evidence="16 17">IO3-P2-C2</strain>
    </source>
</reference>
<dbReference type="GO" id="GO:0051539">
    <property type="term" value="F:4 iron, 4 sulfur cluster binding"/>
    <property type="evidence" value="ECO:0007669"/>
    <property type="project" value="UniProtKB-KW"/>
</dbReference>
<dbReference type="Pfam" id="PF13361">
    <property type="entry name" value="UvrD_C"/>
    <property type="match status" value="1"/>
</dbReference>
<dbReference type="InterPro" id="IPR027417">
    <property type="entry name" value="P-loop_NTPase"/>
</dbReference>
<dbReference type="EMBL" id="NPMS01000007">
    <property type="protein sequence ID" value="OZU87953.1"/>
    <property type="molecule type" value="Genomic_DNA"/>
</dbReference>
<evidence type="ECO:0000256" key="3">
    <source>
        <dbReference type="ARBA" id="ARBA00022723"/>
    </source>
</evidence>
<proteinExistence type="inferred from homology"/>
<comment type="function">
    <text evidence="14">The heterodimer acts as both an ATP-dependent DNA helicase and an ATP-dependent, dual-direction single-stranded exonuclease. Recognizes the chi site generating a DNA molecule suitable for the initiation of homologous recombination. The AddB subunit has 5' -&gt; 3' nuclease activity but not helicase activity.</text>
</comment>
<evidence type="ECO:0000313" key="17">
    <source>
        <dbReference type="Proteomes" id="UP000216498"/>
    </source>
</evidence>
<evidence type="ECO:0000256" key="4">
    <source>
        <dbReference type="ARBA" id="ARBA00022741"/>
    </source>
</evidence>
<keyword evidence="13 14" id="KW-0234">DNA repair</keyword>
<gene>
    <name evidence="14 16" type="primary">addB</name>
    <name evidence="16" type="ORF">CIL03_14725</name>
</gene>
<dbReference type="Gene3D" id="3.90.320.10">
    <property type="match status" value="1"/>
</dbReference>
<comment type="caution">
    <text evidence="16">The sequence shown here is derived from an EMBL/GenBank/DDBJ whole genome shotgun (WGS) entry which is preliminary data.</text>
</comment>
<dbReference type="HAMAP" id="MF_01452">
    <property type="entry name" value="AddB_type1"/>
    <property type="match status" value="1"/>
</dbReference>
<dbReference type="NCBIfam" id="TIGR02773">
    <property type="entry name" value="addB_Gpos"/>
    <property type="match status" value="1"/>
</dbReference>
<organism evidence="16 17">
    <name type="scientific">Virgibacillus indicus</name>
    <dbReference type="NCBI Taxonomy" id="2024554"/>
    <lineage>
        <taxon>Bacteria</taxon>
        <taxon>Bacillati</taxon>
        <taxon>Bacillota</taxon>
        <taxon>Bacilli</taxon>
        <taxon>Bacillales</taxon>
        <taxon>Bacillaceae</taxon>
        <taxon>Virgibacillus</taxon>
    </lineage>
</organism>
<dbReference type="OrthoDB" id="9758506at2"/>
<dbReference type="EC" id="3.1.-.-" evidence="14"/>
<evidence type="ECO:0000256" key="11">
    <source>
        <dbReference type="ARBA" id="ARBA00023014"/>
    </source>
</evidence>
<dbReference type="PROSITE" id="PS51217">
    <property type="entry name" value="UVRD_HELICASE_CTER"/>
    <property type="match status" value="1"/>
</dbReference>
<keyword evidence="5 14" id="KW-0227">DNA damage</keyword>
<comment type="cofactor">
    <cofactor evidence="14">
        <name>[4Fe-4S] cluster</name>
        <dbReference type="ChEBI" id="CHEBI:49883"/>
    </cofactor>
    <text evidence="14">Binds 1 [4Fe-4S] cluster.</text>
</comment>
<feature type="binding site" evidence="14">
    <location>
        <position position="1123"/>
    </location>
    <ligand>
        <name>[4Fe-4S] cluster</name>
        <dbReference type="ChEBI" id="CHEBI:49883"/>
    </ligand>
</feature>
<comment type="miscellaneous">
    <text evidence="14">Despite having conserved helicase domains, this subunit does not have helicase activity.</text>
</comment>
<evidence type="ECO:0000256" key="12">
    <source>
        <dbReference type="ARBA" id="ARBA00023125"/>
    </source>
</evidence>
<keyword evidence="7 14" id="KW-0347">Helicase</keyword>
<comment type="cofactor">
    <cofactor evidence="14">
        <name>Mg(2+)</name>
        <dbReference type="ChEBI" id="CHEBI:18420"/>
    </cofactor>
</comment>
<feature type="binding site" evidence="14">
    <location>
        <position position="803"/>
    </location>
    <ligand>
        <name>[4Fe-4S] cluster</name>
        <dbReference type="ChEBI" id="CHEBI:49883"/>
    </ligand>
</feature>
<dbReference type="Proteomes" id="UP000216498">
    <property type="component" value="Unassembled WGS sequence"/>
</dbReference>
<dbReference type="Pfam" id="PF21445">
    <property type="entry name" value="ADDB_N"/>
    <property type="match status" value="1"/>
</dbReference>
<evidence type="ECO:0000313" key="16">
    <source>
        <dbReference type="EMBL" id="OZU87953.1"/>
    </source>
</evidence>
<dbReference type="GO" id="GO:0003690">
    <property type="term" value="F:double-stranded DNA binding"/>
    <property type="evidence" value="ECO:0007669"/>
    <property type="project" value="UniProtKB-UniRule"/>
</dbReference>
<evidence type="ECO:0000256" key="2">
    <source>
        <dbReference type="ARBA" id="ARBA00022722"/>
    </source>
</evidence>
<dbReference type="GO" id="GO:0008409">
    <property type="term" value="F:5'-3' exonuclease activity"/>
    <property type="evidence" value="ECO:0007669"/>
    <property type="project" value="UniProtKB-UniRule"/>
</dbReference>
<dbReference type="AlphaFoldDB" id="A0A265N7I7"/>
<feature type="domain" description="UvrD-like helicase C-terminal" evidence="15">
    <location>
        <begin position="283"/>
        <end position="601"/>
    </location>
</feature>
<dbReference type="InterPro" id="IPR049035">
    <property type="entry name" value="ADDB_N"/>
</dbReference>
<evidence type="ECO:0000256" key="10">
    <source>
        <dbReference type="ARBA" id="ARBA00023004"/>
    </source>
</evidence>
<keyword evidence="3 14" id="KW-0479">Metal-binding</keyword>
<dbReference type="InterPro" id="IPR014140">
    <property type="entry name" value="DNA_helicase_suAddB"/>
</dbReference>
<evidence type="ECO:0000256" key="6">
    <source>
        <dbReference type="ARBA" id="ARBA00022801"/>
    </source>
</evidence>
<keyword evidence="9 14" id="KW-0067">ATP-binding</keyword>
<dbReference type="GO" id="GO:0005524">
    <property type="term" value="F:ATP binding"/>
    <property type="evidence" value="ECO:0007669"/>
    <property type="project" value="UniProtKB-UniRule"/>
</dbReference>
<comment type="subunit">
    <text evidence="14">Heterodimer of AddA and AddB.</text>
</comment>
<keyword evidence="4 14" id="KW-0547">Nucleotide-binding</keyword>
<comment type="similarity">
    <text evidence="14">Belongs to the helicase family. AddB/RexB type 1 subfamily.</text>
</comment>
<dbReference type="SUPFAM" id="SSF52540">
    <property type="entry name" value="P-loop containing nucleoside triphosphate hydrolases"/>
    <property type="match status" value="1"/>
</dbReference>
<dbReference type="Gene3D" id="6.10.140.1030">
    <property type="match status" value="1"/>
</dbReference>
<evidence type="ECO:0000256" key="7">
    <source>
        <dbReference type="ARBA" id="ARBA00022806"/>
    </source>
</evidence>
<keyword evidence="12 14" id="KW-0238">DNA-binding</keyword>
<evidence type="ECO:0000259" key="15">
    <source>
        <dbReference type="PROSITE" id="PS51217"/>
    </source>
</evidence>
<dbReference type="GO" id="GO:0046872">
    <property type="term" value="F:metal ion binding"/>
    <property type="evidence" value="ECO:0007669"/>
    <property type="project" value="UniProtKB-KW"/>
</dbReference>
<evidence type="ECO:0000256" key="1">
    <source>
        <dbReference type="ARBA" id="ARBA00022485"/>
    </source>
</evidence>
<keyword evidence="17" id="KW-1185">Reference proteome</keyword>
<sequence>MGLRFLLGRAGTGKSGRSLDEIKEKQAENPLGPSIFYIVPDQMTFQQEHALFNDGDINGSIRAQVVSFSRLAWRVLQETGGSTRQFISSVGIQMMLRKIIEEKHGEWHMFQKAMEKQGFLNQLEKMITEFKRYQITPEILQLQIDQINQYVHKEPGEEALAAKLGDLVYVYEKLIFALKDKYIDSEDQLQLLAAKIEESALLADAEIYLDGFHSFTPQELVVVEALLKRCKCVTITLTVEKPVEDDVSELDLFYQTSETYSTLQQIAYENQIMIDETVVLDPVNGRFKDRPYFAHLEQNFDVRPAASFEGEVPIQIAEAVHPRAEVEGAAQEIIRLVREENYRFQDIAVFIRQTDIYHDLIDTIFDDYDIPVFIDEKRTMLNHSLIEFIRSVLEIVEGNWRYDAIFRVLKTGFIPAADPEFPLTYDAIDELENYVLEYGVRSRERWYSSEKEWVFQRFRGFDKAGQTDSERETQKRINQYRKQVSAALQSFDEQIRTASTVRERCEVTYMLLENLGVPKRLEQTRELYDELGEIEKGREQEQVWNAVIQLFDEMVEMAGDEEMTLKAFRSTLDAGFETLKFAHVPPSMDHVIVGTIDRSRISGIKSSFLLGVNEGVWPMKPSPEGMINEQERELLAGHGLQLADSSKRQLLDDWFYMYIAFTAAKDSLWISYPLSDEEGKAKMPSQLIKRIEDLFPFCCDHILLQDPDELLEADRFITTPVKTRSALTAQLARNQKGYPVKPVWWHVLNWYMENQPKYSTTYMVLQSLHYQNRPVDLSSETVEQLYPKQVKASVSRLESYYRCSYQHFAKYSLGLDERKTYKLDAPDIGQLFHEALKVITEQIQADGKDFAQLNKKDTDVYAKKAVTNLAPILQHQILHSSNRYKYIQYKLQEVIARAAFVLSEQARQSDFAPVGLELGFGEKQTLPPLTLPLPNGFELMLRGRIDRVDKALQEESLFLRIIDYKSSSKGLNLVEVYYGLALQMLTYLDVVISHSERWLGKKATPAGVLYFHVHNPMISGKGRMKEEDIAEEIFKKYKMQGLLLSDAEIVKLMDTSLDSGTSQIIPAGLKKDGGFRSNSKIADNETFQSLKYHIHQLMTEAGIDMTAGGVHLNPFQHKSNVACTFCSFRSVCQFDPILEENNYRKLTDLKDDEILKRLRTEEGQHG</sequence>
<accession>A0A265N7I7</accession>
<dbReference type="InterPro" id="IPR038726">
    <property type="entry name" value="PDDEXK_AddAB-type"/>
</dbReference>
<evidence type="ECO:0000256" key="14">
    <source>
        <dbReference type="HAMAP-Rule" id="MF_01452"/>
    </source>
</evidence>
<dbReference type="GO" id="GO:0000724">
    <property type="term" value="P:double-strand break repair via homologous recombination"/>
    <property type="evidence" value="ECO:0007669"/>
    <property type="project" value="UniProtKB-UniRule"/>
</dbReference>
<keyword evidence="10 14" id="KW-0408">Iron</keyword>
<dbReference type="Gene3D" id="3.40.50.300">
    <property type="entry name" value="P-loop containing nucleotide triphosphate hydrolases"/>
    <property type="match status" value="3"/>
</dbReference>
<name>A0A265N7I7_9BACI</name>
<protein>
    <recommendedName>
        <fullName evidence="14">ATP-dependent helicase/deoxyribonuclease subunit B</fullName>
        <ecNumber evidence="14">3.1.-.-</ecNumber>
    </recommendedName>
    <alternativeName>
        <fullName evidence="14">ATP-dependent helicase/nuclease subunit AddB</fullName>
    </alternativeName>
</protein>
<evidence type="ECO:0000256" key="8">
    <source>
        <dbReference type="ARBA" id="ARBA00022839"/>
    </source>
</evidence>
<dbReference type="GO" id="GO:0004386">
    <property type="term" value="F:helicase activity"/>
    <property type="evidence" value="ECO:0007669"/>
    <property type="project" value="UniProtKB-KW"/>
</dbReference>
<dbReference type="InterPro" id="IPR011604">
    <property type="entry name" value="PDDEXK-like_dom_sf"/>
</dbReference>
<evidence type="ECO:0000256" key="9">
    <source>
        <dbReference type="ARBA" id="ARBA00022840"/>
    </source>
</evidence>
<dbReference type="PANTHER" id="PTHR30591">
    <property type="entry name" value="RECBCD ENZYME SUBUNIT RECC"/>
    <property type="match status" value="1"/>
</dbReference>
<dbReference type="InterPro" id="IPR014017">
    <property type="entry name" value="DNA_helicase_UvrD-like_C"/>
</dbReference>
<keyword evidence="2 14" id="KW-0540">Nuclease</keyword>
<dbReference type="RefSeq" id="WP_094886641.1">
    <property type="nucleotide sequence ID" value="NZ_NPMS01000007.1"/>
</dbReference>
<keyword evidence="11 14" id="KW-0411">Iron-sulfur</keyword>
<feature type="binding site" evidence="14">
    <location>
        <position position="1126"/>
    </location>
    <ligand>
        <name>[4Fe-4S] cluster</name>
        <dbReference type="ChEBI" id="CHEBI:49883"/>
    </ligand>
</feature>
<evidence type="ECO:0000256" key="5">
    <source>
        <dbReference type="ARBA" id="ARBA00022763"/>
    </source>
</evidence>
<evidence type="ECO:0000256" key="13">
    <source>
        <dbReference type="ARBA" id="ARBA00023204"/>
    </source>
</evidence>
<keyword evidence="6 14" id="KW-0378">Hydrolase</keyword>
<dbReference type="PANTHER" id="PTHR30591:SF1">
    <property type="entry name" value="RECBCD ENZYME SUBUNIT RECC"/>
    <property type="match status" value="1"/>
</dbReference>
<feature type="binding site" evidence="14">
    <location>
        <position position="1132"/>
    </location>
    <ligand>
        <name>[4Fe-4S] cluster</name>
        <dbReference type="ChEBI" id="CHEBI:49883"/>
    </ligand>
</feature>
<keyword evidence="8 14" id="KW-0269">Exonuclease</keyword>
<keyword evidence="1 14" id="KW-0004">4Fe-4S</keyword>
<dbReference type="Pfam" id="PF12705">
    <property type="entry name" value="PDDEXK_1"/>
    <property type="match status" value="1"/>
</dbReference>